<reference evidence="12 13" key="1">
    <citation type="submission" date="2019-03" db="EMBL/GenBank/DDBJ databases">
        <title>Pragia sp. nov. isolated from the gut tract of Carduelis flavirostris.</title>
        <authorList>
            <person name="Ge Y."/>
        </authorList>
    </citation>
    <scope>NUCLEOTIDE SEQUENCE [LARGE SCALE GENOMIC DNA]</scope>
    <source>
        <strain evidence="12 13">CF-458</strain>
    </source>
</reference>
<evidence type="ECO:0000259" key="11">
    <source>
        <dbReference type="Pfam" id="PF02501"/>
    </source>
</evidence>
<dbReference type="NCBIfam" id="TIGR01707">
    <property type="entry name" value="gspI"/>
    <property type="match status" value="1"/>
</dbReference>
<dbReference type="KEGG" id="prag:EKN56_15960"/>
<comment type="PTM">
    <text evidence="10">Cleaved by prepilin peptidase.</text>
</comment>
<keyword evidence="13" id="KW-1185">Reference proteome</keyword>
<dbReference type="EMBL" id="CP034752">
    <property type="protein sequence ID" value="QBH97767.1"/>
    <property type="molecule type" value="Genomic_DNA"/>
</dbReference>
<evidence type="ECO:0000256" key="3">
    <source>
        <dbReference type="ARBA" id="ARBA00008358"/>
    </source>
</evidence>
<proteinExistence type="inferred from homology"/>
<evidence type="ECO:0000256" key="10">
    <source>
        <dbReference type="RuleBase" id="RU368030"/>
    </source>
</evidence>
<evidence type="ECO:0000256" key="5">
    <source>
        <dbReference type="ARBA" id="ARBA00022481"/>
    </source>
</evidence>
<dbReference type="Pfam" id="PF02501">
    <property type="entry name" value="T2SSI"/>
    <property type="match status" value="1"/>
</dbReference>
<dbReference type="Gene3D" id="3.30.1300.30">
    <property type="entry name" value="GSPII I/J protein-like"/>
    <property type="match status" value="1"/>
</dbReference>
<evidence type="ECO:0000256" key="6">
    <source>
        <dbReference type="ARBA" id="ARBA00022519"/>
    </source>
</evidence>
<feature type="transmembrane region" description="Helical" evidence="10">
    <location>
        <begin position="12"/>
        <end position="30"/>
    </location>
</feature>
<feature type="domain" description="Type II secretion system protein GspI C-terminal" evidence="11">
    <location>
        <begin position="45"/>
        <end position="116"/>
    </location>
</feature>
<dbReference type="PANTHER" id="PTHR38779">
    <property type="entry name" value="TYPE II SECRETION SYSTEM PROTEIN I-RELATED"/>
    <property type="match status" value="1"/>
</dbReference>
<evidence type="ECO:0000313" key="13">
    <source>
        <dbReference type="Proteomes" id="UP000293154"/>
    </source>
</evidence>
<comment type="subcellular location">
    <subcellularLocation>
        <location evidence="2 10">Cell inner membrane</location>
        <topology evidence="2 10">Single-pass membrane protein</topology>
    </subcellularLocation>
</comment>
<comment type="subunit">
    <text evidence="10">Type II secretion is composed of four main components: the outer membrane complex, the inner membrane complex, the cytoplasmic secretion ATPase and the periplasm-spanning pseudopilus.</text>
</comment>
<protein>
    <recommendedName>
        <fullName evidence="10">Type II secretion system protein I</fullName>
        <shortName evidence="10">T2SS minor pseudopilin I</shortName>
    </recommendedName>
</protein>
<organism evidence="12 13">
    <name type="scientific">Limnobaculum zhutongyuii</name>
    <dbReference type="NCBI Taxonomy" id="2498113"/>
    <lineage>
        <taxon>Bacteria</taxon>
        <taxon>Pseudomonadati</taxon>
        <taxon>Pseudomonadota</taxon>
        <taxon>Gammaproteobacteria</taxon>
        <taxon>Enterobacterales</taxon>
        <taxon>Budviciaceae</taxon>
        <taxon>Limnobaculum</taxon>
    </lineage>
</organism>
<keyword evidence="7 10" id="KW-0812">Transmembrane</keyword>
<keyword evidence="6 10" id="KW-0997">Cell inner membrane</keyword>
<dbReference type="OrthoDB" id="6121517at2"/>
<evidence type="ECO:0000313" key="12">
    <source>
        <dbReference type="EMBL" id="QBH97767.1"/>
    </source>
</evidence>
<dbReference type="Pfam" id="PF07963">
    <property type="entry name" value="N_methyl"/>
    <property type="match status" value="1"/>
</dbReference>
<dbReference type="RefSeq" id="WP_130592698.1">
    <property type="nucleotide sequence ID" value="NZ_CP034752.1"/>
</dbReference>
<dbReference type="GO" id="GO:0015627">
    <property type="term" value="C:type II protein secretion system complex"/>
    <property type="evidence" value="ECO:0007669"/>
    <property type="project" value="UniProtKB-UniRule"/>
</dbReference>
<keyword evidence="9 10" id="KW-0472">Membrane</keyword>
<dbReference type="InterPro" id="IPR003413">
    <property type="entry name" value="T2SS_GspI_C"/>
</dbReference>
<keyword evidence="5 10" id="KW-0488">Methylation</keyword>
<dbReference type="InterPro" id="IPR012902">
    <property type="entry name" value="N_methyl_site"/>
</dbReference>
<dbReference type="GO" id="GO:0015628">
    <property type="term" value="P:protein secretion by the type II secretion system"/>
    <property type="evidence" value="ECO:0007669"/>
    <property type="project" value="UniProtKB-UniRule"/>
</dbReference>
<dbReference type="Proteomes" id="UP000293154">
    <property type="component" value="Chromosome"/>
</dbReference>
<name>A0A411WNL9_9GAMM</name>
<dbReference type="NCBIfam" id="TIGR02532">
    <property type="entry name" value="IV_pilin_GFxxxE"/>
    <property type="match status" value="1"/>
</dbReference>
<dbReference type="GO" id="GO:0005886">
    <property type="term" value="C:plasma membrane"/>
    <property type="evidence" value="ECO:0007669"/>
    <property type="project" value="UniProtKB-SubCell"/>
</dbReference>
<evidence type="ECO:0000256" key="8">
    <source>
        <dbReference type="ARBA" id="ARBA00022989"/>
    </source>
</evidence>
<dbReference type="InterPro" id="IPR045584">
    <property type="entry name" value="Pilin-like"/>
</dbReference>
<comment type="similarity">
    <text evidence="3 10">Belongs to the GSP I family.</text>
</comment>
<evidence type="ECO:0000256" key="7">
    <source>
        <dbReference type="ARBA" id="ARBA00022692"/>
    </source>
</evidence>
<sequence length="125" mass="13976">MRKMRNEQGMTLLEVMVAMAIFSCAALALMNTVTVSSHYTLQLGETLRASWVAENQMAEARLTRRTFTDQPSGNEEIGGQTWYWQARLAQMPSGVKVNEVIVFREGEEEHPLVTLRDASLVGGTK</sequence>
<evidence type="ECO:0000256" key="1">
    <source>
        <dbReference type="ARBA" id="ARBA00003161"/>
    </source>
</evidence>
<comment type="function">
    <text evidence="1">Component of the type II secretion system required for the energy-dependent secretion of extracellular factors such as proteases and toxins from the periplasm. Part of the pseudopilus tip complex that is critical for the recognition and binding of secretion substrates.</text>
</comment>
<accession>A0A411WNL9</accession>
<evidence type="ECO:0000256" key="9">
    <source>
        <dbReference type="ARBA" id="ARBA00023136"/>
    </source>
</evidence>
<gene>
    <name evidence="12" type="primary">gspI</name>
    <name evidence="12" type="ORF">EKN56_15960</name>
</gene>
<evidence type="ECO:0000256" key="2">
    <source>
        <dbReference type="ARBA" id="ARBA00004377"/>
    </source>
</evidence>
<keyword evidence="8 10" id="KW-1133">Transmembrane helix</keyword>
<dbReference type="SUPFAM" id="SSF54523">
    <property type="entry name" value="Pili subunits"/>
    <property type="match status" value="1"/>
</dbReference>
<dbReference type="InterPro" id="IPR010052">
    <property type="entry name" value="T2SS_protein-GspI"/>
</dbReference>
<keyword evidence="4" id="KW-1003">Cell membrane</keyword>
<evidence type="ECO:0000256" key="4">
    <source>
        <dbReference type="ARBA" id="ARBA00022475"/>
    </source>
</evidence>
<dbReference type="AlphaFoldDB" id="A0A411WNL9"/>
<dbReference type="PANTHER" id="PTHR38779:SF2">
    <property type="entry name" value="TYPE II SECRETION SYSTEM PROTEIN I-RELATED"/>
    <property type="match status" value="1"/>
</dbReference>